<evidence type="ECO:0000313" key="2">
    <source>
        <dbReference type="EMBL" id="RCW45975.1"/>
    </source>
</evidence>
<reference evidence="2 3" key="1">
    <citation type="submission" date="2018-07" db="EMBL/GenBank/DDBJ databases">
        <title>Genomic Encyclopedia of Type Strains, Phase III (KMG-III): the genomes of soil and plant-associated and newly described type strains.</title>
        <authorList>
            <person name="Whitman W."/>
        </authorList>
    </citation>
    <scope>NUCLEOTIDE SEQUENCE [LARGE SCALE GENOMIC DNA]</scope>
    <source>
        <strain evidence="2 3">CECT 8575</strain>
    </source>
</reference>
<accession>A0A368VVR6</accession>
<name>A0A368VVR6_9ACTN</name>
<keyword evidence="3" id="KW-1185">Reference proteome</keyword>
<dbReference type="EMBL" id="QPJC01000002">
    <property type="protein sequence ID" value="RCW45975.1"/>
    <property type="molecule type" value="Genomic_DNA"/>
</dbReference>
<evidence type="ECO:0000256" key="1">
    <source>
        <dbReference type="SAM" id="MobiDB-lite"/>
    </source>
</evidence>
<organism evidence="2 3">
    <name type="scientific">Halopolyspora algeriensis</name>
    <dbReference type="NCBI Taxonomy" id="1500506"/>
    <lineage>
        <taxon>Bacteria</taxon>
        <taxon>Bacillati</taxon>
        <taxon>Actinomycetota</taxon>
        <taxon>Actinomycetes</taxon>
        <taxon>Actinomycetes incertae sedis</taxon>
        <taxon>Halopolyspora</taxon>
    </lineage>
</organism>
<comment type="caution">
    <text evidence="2">The sequence shown here is derived from an EMBL/GenBank/DDBJ whole genome shotgun (WGS) entry which is preliminary data.</text>
</comment>
<dbReference type="AlphaFoldDB" id="A0A368VVR6"/>
<sequence length="89" mass="9749">MGTEKTRPESTVLSDRQKHRVTEQLRHEQTTCAGCGSGDFTVGQALYVGFLFLDEENGNYMVALTCNNPECPAPRTGITLHESAFLDVG</sequence>
<feature type="region of interest" description="Disordered" evidence="1">
    <location>
        <begin position="1"/>
        <end position="23"/>
    </location>
</feature>
<protein>
    <submittedName>
        <fullName evidence="2">Uncharacterized protein</fullName>
    </submittedName>
</protein>
<dbReference type="RefSeq" id="WP_114451820.1">
    <property type="nucleotide sequence ID" value="NZ_QPJC01000002.1"/>
</dbReference>
<dbReference type="Proteomes" id="UP000253495">
    <property type="component" value="Unassembled WGS sequence"/>
</dbReference>
<proteinExistence type="predicted"/>
<evidence type="ECO:0000313" key="3">
    <source>
        <dbReference type="Proteomes" id="UP000253495"/>
    </source>
</evidence>
<gene>
    <name evidence="2" type="ORF">DFQ14_102277</name>
</gene>
<dbReference type="OrthoDB" id="4741287at2"/>